<name>A0A9D3LGS7_ANGAN</name>
<dbReference type="Proteomes" id="UP001044222">
    <property type="component" value="Unassembled WGS sequence"/>
</dbReference>
<evidence type="ECO:0000256" key="1">
    <source>
        <dbReference type="SAM" id="MobiDB-lite"/>
    </source>
</evidence>
<feature type="region of interest" description="Disordered" evidence="1">
    <location>
        <begin position="1"/>
        <end position="40"/>
    </location>
</feature>
<reference evidence="3" key="1">
    <citation type="submission" date="2021-01" db="EMBL/GenBank/DDBJ databases">
        <title>A chromosome-scale assembly of European eel, Anguilla anguilla.</title>
        <authorList>
            <person name="Henkel C."/>
            <person name="Jong-Raadsen S.A."/>
            <person name="Dufour S."/>
            <person name="Weltzien F.-A."/>
            <person name="Palstra A.P."/>
            <person name="Pelster B."/>
            <person name="Spaink H.P."/>
            <person name="Van Den Thillart G.E."/>
            <person name="Jansen H."/>
            <person name="Zahm M."/>
            <person name="Klopp C."/>
            <person name="Cedric C."/>
            <person name="Louis A."/>
            <person name="Berthelot C."/>
            <person name="Parey E."/>
            <person name="Roest Crollius H."/>
            <person name="Montfort J."/>
            <person name="Robinson-Rechavi M."/>
            <person name="Bucao C."/>
            <person name="Bouchez O."/>
            <person name="Gislard M."/>
            <person name="Lluch J."/>
            <person name="Milhes M."/>
            <person name="Lampietro C."/>
            <person name="Lopez Roques C."/>
            <person name="Donnadieu C."/>
            <person name="Braasch I."/>
            <person name="Desvignes T."/>
            <person name="Postlethwait J."/>
            <person name="Bobe J."/>
            <person name="Guiguen Y."/>
            <person name="Dirks R."/>
        </authorList>
    </citation>
    <scope>NUCLEOTIDE SEQUENCE</scope>
    <source>
        <strain evidence="3">Tag_6206</strain>
        <tissue evidence="3">Liver</tissue>
    </source>
</reference>
<keyword evidence="2" id="KW-0812">Transmembrane</keyword>
<gene>
    <name evidence="3" type="ORF">ANANG_G00317270</name>
</gene>
<proteinExistence type="predicted"/>
<dbReference type="EMBL" id="JAFIRN010000118">
    <property type="protein sequence ID" value="KAG5830102.1"/>
    <property type="molecule type" value="Genomic_DNA"/>
</dbReference>
<organism evidence="3 4">
    <name type="scientific">Anguilla anguilla</name>
    <name type="common">European freshwater eel</name>
    <name type="synonym">Muraena anguilla</name>
    <dbReference type="NCBI Taxonomy" id="7936"/>
    <lineage>
        <taxon>Eukaryota</taxon>
        <taxon>Metazoa</taxon>
        <taxon>Chordata</taxon>
        <taxon>Craniata</taxon>
        <taxon>Vertebrata</taxon>
        <taxon>Euteleostomi</taxon>
        <taxon>Actinopterygii</taxon>
        <taxon>Neopterygii</taxon>
        <taxon>Teleostei</taxon>
        <taxon>Anguilliformes</taxon>
        <taxon>Anguillidae</taxon>
        <taxon>Anguilla</taxon>
    </lineage>
</organism>
<keyword evidence="2" id="KW-1133">Transmembrane helix</keyword>
<dbReference type="AlphaFoldDB" id="A0A9D3LGS7"/>
<feature type="non-terminal residue" evidence="3">
    <location>
        <position position="156"/>
    </location>
</feature>
<keyword evidence="4" id="KW-1185">Reference proteome</keyword>
<feature type="compositionally biased region" description="Basic and acidic residues" evidence="1">
    <location>
        <begin position="1"/>
        <end position="17"/>
    </location>
</feature>
<keyword evidence="2" id="KW-0472">Membrane</keyword>
<feature type="transmembrane region" description="Helical" evidence="2">
    <location>
        <begin position="134"/>
        <end position="153"/>
    </location>
</feature>
<sequence length="156" mass="17381">NQRGDAEDGRGDPGEQHQRRRRPGGPVVLRPDGKTTDTQRSTLISTSRKMLLNMLRNMTKEVNLHMARPNSQSDVASCTAVKGRLAQNMKSEMARLRYQVVLTDLFILKPEIQMTTPFPQTPSRKMTMLKAERIGLCLSSGTVSVMSLLVPLVCCV</sequence>
<evidence type="ECO:0000313" key="3">
    <source>
        <dbReference type="EMBL" id="KAG5830102.1"/>
    </source>
</evidence>
<accession>A0A9D3LGS7</accession>
<comment type="caution">
    <text evidence="3">The sequence shown here is derived from an EMBL/GenBank/DDBJ whole genome shotgun (WGS) entry which is preliminary data.</text>
</comment>
<evidence type="ECO:0000313" key="4">
    <source>
        <dbReference type="Proteomes" id="UP001044222"/>
    </source>
</evidence>
<protein>
    <submittedName>
        <fullName evidence="3">Uncharacterized protein</fullName>
    </submittedName>
</protein>
<evidence type="ECO:0000256" key="2">
    <source>
        <dbReference type="SAM" id="Phobius"/>
    </source>
</evidence>